<dbReference type="EMBL" id="HG708427">
    <property type="protein sequence ID" value="CDI87845.1"/>
    <property type="molecule type" value="Genomic_DNA"/>
</dbReference>
<dbReference type="GO" id="GO:0046527">
    <property type="term" value="F:glucosyltransferase activity"/>
    <property type="evidence" value="ECO:0007669"/>
    <property type="project" value="TreeGrafter"/>
</dbReference>
<reference evidence="4" key="1">
    <citation type="submission" date="2013-10" db="EMBL/GenBank/DDBJ databases">
        <title>Genomic analysis of the causative agents of coccidiosis in chickens.</title>
        <authorList>
            <person name="Reid A.J."/>
            <person name="Blake D."/>
            <person name="Billington K."/>
            <person name="Browne H."/>
            <person name="Dunn M."/>
            <person name="Hung S."/>
            <person name="Kawahara F."/>
            <person name="Miranda-Saavedra D."/>
            <person name="Mourier T."/>
            <person name="Nagra H."/>
            <person name="Otto T.D."/>
            <person name="Rawlings N."/>
            <person name="Sanchez A."/>
            <person name="Sanders M."/>
            <person name="Subramaniam C."/>
            <person name="Tay Y."/>
            <person name="Dear P."/>
            <person name="Doerig C."/>
            <person name="Gruber A."/>
            <person name="Parkinson J."/>
            <person name="Shirley M."/>
            <person name="Wan K.L."/>
            <person name="Berriman M."/>
            <person name="Tomley F."/>
            <person name="Pain A."/>
        </authorList>
    </citation>
    <scope>NUCLEOTIDE SEQUENCE [LARGE SCALE GENOMIC DNA]</scope>
    <source>
        <strain evidence="4">Houghton</strain>
    </source>
</reference>
<feature type="region of interest" description="Disordered" evidence="1">
    <location>
        <begin position="364"/>
        <end position="385"/>
    </location>
</feature>
<dbReference type="InterPro" id="IPR026899">
    <property type="entry name" value="FKS1-like_dom1"/>
</dbReference>
<dbReference type="AlphaFoldDB" id="U6H5W0"/>
<dbReference type="PANTHER" id="PTHR12741:SF48">
    <property type="entry name" value="1,3-BETA-GLUCAN SYNTHASE COMPONENT FKS1-RELATED"/>
    <property type="match status" value="1"/>
</dbReference>
<feature type="transmembrane region" description="Helical" evidence="2">
    <location>
        <begin position="542"/>
        <end position="567"/>
    </location>
</feature>
<proteinExistence type="predicted"/>
<dbReference type="VEuPathDB" id="ToxoDB:EPH_0016220"/>
<evidence type="ECO:0000313" key="4">
    <source>
        <dbReference type="EMBL" id="CDI87845.1"/>
    </source>
</evidence>
<dbReference type="SMART" id="SM01205">
    <property type="entry name" value="FKS1_dom1"/>
    <property type="match status" value="1"/>
</dbReference>
<gene>
    <name evidence="4" type="ORF">EPH_0016220</name>
</gene>
<organism evidence="4 5">
    <name type="scientific">Eimeria praecox</name>
    <dbReference type="NCBI Taxonomy" id="51316"/>
    <lineage>
        <taxon>Eukaryota</taxon>
        <taxon>Sar</taxon>
        <taxon>Alveolata</taxon>
        <taxon>Apicomplexa</taxon>
        <taxon>Conoidasida</taxon>
        <taxon>Coccidia</taxon>
        <taxon>Eucoccidiorida</taxon>
        <taxon>Eimeriorina</taxon>
        <taxon>Eimeriidae</taxon>
        <taxon>Eimeria</taxon>
    </lineage>
</organism>
<keyword evidence="5" id="KW-1185">Reference proteome</keyword>
<evidence type="ECO:0000256" key="1">
    <source>
        <dbReference type="SAM" id="MobiDB-lite"/>
    </source>
</evidence>
<accession>U6H5W0</accession>
<feature type="transmembrane region" description="Helical" evidence="2">
    <location>
        <begin position="506"/>
        <end position="522"/>
    </location>
</feature>
<protein>
    <submittedName>
        <fullName evidence="4">1,3-beta-glucan synthase component domain-containing protein, putative</fullName>
    </submittedName>
</protein>
<feature type="transmembrane region" description="Helical" evidence="2">
    <location>
        <begin position="430"/>
        <end position="451"/>
    </location>
</feature>
<dbReference type="Proteomes" id="UP000018201">
    <property type="component" value="Unassembled WGS sequence"/>
</dbReference>
<keyword evidence="2" id="KW-0812">Transmembrane</keyword>
<evidence type="ECO:0000256" key="2">
    <source>
        <dbReference type="SAM" id="Phobius"/>
    </source>
</evidence>
<reference evidence="4" key="2">
    <citation type="submission" date="2013-10" db="EMBL/GenBank/DDBJ databases">
        <authorList>
            <person name="Aslett M."/>
        </authorList>
    </citation>
    <scope>NUCLEOTIDE SEQUENCE [LARGE SCALE GENOMIC DNA]</scope>
    <source>
        <strain evidence="4">Houghton</strain>
    </source>
</reference>
<feature type="compositionally biased region" description="Polar residues" evidence="1">
    <location>
        <begin position="364"/>
        <end position="375"/>
    </location>
</feature>
<evidence type="ECO:0000313" key="5">
    <source>
        <dbReference type="Proteomes" id="UP000018201"/>
    </source>
</evidence>
<feature type="transmembrane region" description="Helical" evidence="2">
    <location>
        <begin position="463"/>
        <end position="485"/>
    </location>
</feature>
<keyword evidence="2" id="KW-1133">Transmembrane helix</keyword>
<keyword evidence="2" id="KW-0472">Membrane</keyword>
<evidence type="ECO:0000259" key="3">
    <source>
        <dbReference type="SMART" id="SM01205"/>
    </source>
</evidence>
<dbReference type="GO" id="GO:0005886">
    <property type="term" value="C:plasma membrane"/>
    <property type="evidence" value="ECO:0007669"/>
    <property type="project" value="TreeGrafter"/>
</dbReference>
<sequence length="635" mass="72549">MAGVGGGMDCLERERLVKANILYIDGRDLRRSRMLNYSPLGRNVEEKTQETQFDQSNACNSNDSLLSRYVLEILVFLCKSDSRFYAKRFGVPASDYRKTLQDYNKVGIAGALSPPPYTIEQTIWYVVKRQYRFQTDSMYNQLEDVCVSILNLSLMEAPSGSPVLGPGVLLASLDEYHSRLFANYYKWCDYLGATPFPWRSPPWLDDSFCATESSQADEEATGDAGDSTAEICSSQTRQELQQMMFEVATFKLLWAEAANLRHTPELLCWLFHWLCMAWDKKYKPEEDFIDLIRDVIQRIRDEQWYMASSLRTPDHNARLIYDDFNELFWSRQCLDILDELTKDTETSEQGITRKVQMIHPSADTESSLDHQSAAKQSLKPPTKRGCSMGLSVSRESLNAVVSELSCASKPGSGVKTFVEHRTYAQVLRNFWRVFAWHVTTFAGIFLLYAVLDEESSYSARKQWAVMTLTATLTYGMLPVFDLILVDYRTLARPQWWQVAWKRVPIHSARIGFALAALVIVALDGLDSVHLQWTGYIPAVLQGFIWLPAFLIWLFDMQIFFLLFGAFYGSIDGYIRRVGYITNCRKIQQRLLPLLPLTAIFRLPGDKATEEKRLFESKTATVSYIAGKGNADFGSE</sequence>
<dbReference type="OrthoDB" id="345600at2759"/>
<feature type="domain" description="1,3-beta-glucan synthase component FKS1-like" evidence="3">
    <location>
        <begin position="241"/>
        <end position="342"/>
    </location>
</feature>
<dbReference type="PANTHER" id="PTHR12741">
    <property type="entry name" value="LYST-INTERACTING PROTEIN LIP5 DOPAMINE RESPONSIVE PROTEIN DRG-1"/>
    <property type="match status" value="1"/>
</dbReference>
<dbReference type="Pfam" id="PF14288">
    <property type="entry name" value="FKS1_dom1"/>
    <property type="match status" value="1"/>
</dbReference>
<name>U6H5W0_9EIME</name>